<dbReference type="Gene3D" id="3.30.420.40">
    <property type="match status" value="1"/>
</dbReference>
<accession>A0ABT1LBG9</accession>
<dbReference type="Pfam" id="PF02685">
    <property type="entry name" value="Glucokinase"/>
    <property type="match status" value="1"/>
</dbReference>
<comment type="similarity">
    <text evidence="3">Belongs to the bacterial glucokinase family.</text>
</comment>
<protein>
    <submittedName>
        <fullName evidence="4">Glucokinase</fullName>
    </submittedName>
</protein>
<gene>
    <name evidence="4" type="ORF">NK718_09925</name>
</gene>
<dbReference type="InterPro" id="IPR050201">
    <property type="entry name" value="Bacterial_glucokinase"/>
</dbReference>
<keyword evidence="2" id="KW-0418">Kinase</keyword>
<evidence type="ECO:0000256" key="3">
    <source>
        <dbReference type="RuleBase" id="RU004046"/>
    </source>
</evidence>
<dbReference type="RefSeq" id="WP_254741197.1">
    <property type="nucleotide sequence ID" value="NZ_JANCLU010000008.1"/>
</dbReference>
<dbReference type="InterPro" id="IPR043129">
    <property type="entry name" value="ATPase_NBD"/>
</dbReference>
<evidence type="ECO:0000313" key="5">
    <source>
        <dbReference type="Proteomes" id="UP001205890"/>
    </source>
</evidence>
<dbReference type="Gene3D" id="3.40.367.20">
    <property type="match status" value="1"/>
</dbReference>
<dbReference type="SUPFAM" id="SSF53067">
    <property type="entry name" value="Actin-like ATPase domain"/>
    <property type="match status" value="1"/>
</dbReference>
<evidence type="ECO:0000313" key="4">
    <source>
        <dbReference type="EMBL" id="MCP8938832.1"/>
    </source>
</evidence>
<dbReference type="EMBL" id="JANCLU010000008">
    <property type="protein sequence ID" value="MCP8938832.1"/>
    <property type="molecule type" value="Genomic_DNA"/>
</dbReference>
<reference evidence="4 5" key="1">
    <citation type="submission" date="2022-07" db="EMBL/GenBank/DDBJ databases">
        <authorList>
            <person name="Li W.-J."/>
            <person name="Deng Q.-Q."/>
        </authorList>
    </citation>
    <scope>NUCLEOTIDE SEQUENCE [LARGE SCALE GENOMIC DNA]</scope>
    <source>
        <strain evidence="4 5">SYSU M60028</strain>
    </source>
</reference>
<evidence type="ECO:0000256" key="2">
    <source>
        <dbReference type="ARBA" id="ARBA00022777"/>
    </source>
</evidence>
<dbReference type="CDD" id="cd24008">
    <property type="entry name" value="ASKHA_NBD_GLK"/>
    <property type="match status" value="1"/>
</dbReference>
<dbReference type="PANTHER" id="PTHR47690:SF1">
    <property type="entry name" value="GLUCOKINASE"/>
    <property type="match status" value="1"/>
</dbReference>
<sequence>MPHAPTFPFPLLVGDIGGTNARFAMVDAPGVRLRVLTRAHTADYAGVAEAMLAATAHESVRPRSAILCGAGPVDGRTLTLTNAPWTIDGPALVAAGVVAEGLLLNDFEAQALALPAIPDAYLQRIGPDLPSHGPLVVLGPGTGLGIGALLHVDDRFVPVPSEACHIGFGPDGADEERWWPHLERARGRITTEAVMSGPGLVRVHKARAAADGRPTPALDGPGIVARALADRGGEEARTCRAFLRLVARFAGDIGITFVATGGVTLAGGILPRMRELIDPVEFRRVFEDKAPVDGLARRIGTRLVVEPEAVLEGLAAIGATPGRYVLEYGERLWSA</sequence>
<proteinExistence type="inferred from homology"/>
<evidence type="ECO:0000256" key="1">
    <source>
        <dbReference type="ARBA" id="ARBA00022679"/>
    </source>
</evidence>
<name>A0ABT1LBG9_9HYPH</name>
<comment type="caution">
    <text evidence="4">The sequence shown here is derived from an EMBL/GenBank/DDBJ whole genome shotgun (WGS) entry which is preliminary data.</text>
</comment>
<organism evidence="4 5">
    <name type="scientific">Alsobacter ponti</name>
    <dbReference type="NCBI Taxonomy" id="2962936"/>
    <lineage>
        <taxon>Bacteria</taxon>
        <taxon>Pseudomonadati</taxon>
        <taxon>Pseudomonadota</taxon>
        <taxon>Alphaproteobacteria</taxon>
        <taxon>Hyphomicrobiales</taxon>
        <taxon>Alsobacteraceae</taxon>
        <taxon>Alsobacter</taxon>
    </lineage>
</organism>
<keyword evidence="1" id="KW-0808">Transferase</keyword>
<keyword evidence="5" id="KW-1185">Reference proteome</keyword>
<dbReference type="PANTHER" id="PTHR47690">
    <property type="entry name" value="GLUCOKINASE"/>
    <property type="match status" value="1"/>
</dbReference>
<dbReference type="Proteomes" id="UP001205890">
    <property type="component" value="Unassembled WGS sequence"/>
</dbReference>
<dbReference type="InterPro" id="IPR003836">
    <property type="entry name" value="Glucokinase"/>
</dbReference>